<proteinExistence type="predicted"/>
<dbReference type="Pfam" id="PF00179">
    <property type="entry name" value="UQ_con"/>
    <property type="match status" value="1"/>
</dbReference>
<feature type="domain" description="UBC core" evidence="1">
    <location>
        <begin position="1"/>
        <end position="65"/>
    </location>
</feature>
<dbReference type="InterPro" id="IPR016135">
    <property type="entry name" value="UBQ-conjugating_enzyme/RWD"/>
</dbReference>
<protein>
    <recommendedName>
        <fullName evidence="1">UBC core domain-containing protein</fullName>
    </recommendedName>
</protein>
<dbReference type="AlphaFoldDB" id="A0A2I1H283"/>
<keyword evidence="3" id="KW-1185">Reference proteome</keyword>
<evidence type="ECO:0000313" key="3">
    <source>
        <dbReference type="Proteomes" id="UP000234323"/>
    </source>
</evidence>
<gene>
    <name evidence="2" type="ORF">RhiirA4_497799</name>
</gene>
<accession>A0A2I1H283</accession>
<dbReference type="EMBL" id="LLXI01001299">
    <property type="protein sequence ID" value="PKY52951.1"/>
    <property type="molecule type" value="Genomic_DNA"/>
</dbReference>
<dbReference type="SUPFAM" id="SSF54495">
    <property type="entry name" value="UBC-like"/>
    <property type="match status" value="1"/>
</dbReference>
<comment type="caution">
    <text evidence="2">The sequence shown here is derived from an EMBL/GenBank/DDBJ whole genome shotgun (WGS) entry which is preliminary data.</text>
</comment>
<name>A0A2I1H283_9GLOM</name>
<dbReference type="Gene3D" id="3.10.110.10">
    <property type="entry name" value="Ubiquitin Conjugating Enzyme"/>
    <property type="match status" value="1"/>
</dbReference>
<organism evidence="2 3">
    <name type="scientific">Rhizophagus irregularis</name>
    <dbReference type="NCBI Taxonomy" id="588596"/>
    <lineage>
        <taxon>Eukaryota</taxon>
        <taxon>Fungi</taxon>
        <taxon>Fungi incertae sedis</taxon>
        <taxon>Mucoromycota</taxon>
        <taxon>Glomeromycotina</taxon>
        <taxon>Glomeromycetes</taxon>
        <taxon>Glomerales</taxon>
        <taxon>Glomeraceae</taxon>
        <taxon>Rhizophagus</taxon>
    </lineage>
</organism>
<sequence>MLVLSKMIFFIGKQQLWSDSPYSGGTFSLVIDFPTDYPFKPPKFRFITKIYHPNISFSGLIMRIF</sequence>
<dbReference type="InterPro" id="IPR000608">
    <property type="entry name" value="UBC"/>
</dbReference>
<reference evidence="2 3" key="1">
    <citation type="submission" date="2015-10" db="EMBL/GenBank/DDBJ databases">
        <title>Genome analyses suggest a sexual origin of heterokaryosis in a supposedly ancient asexual fungus.</title>
        <authorList>
            <person name="Ropars J."/>
            <person name="Sedzielewska K."/>
            <person name="Noel J."/>
            <person name="Charron P."/>
            <person name="Farinelli L."/>
            <person name="Marton T."/>
            <person name="Kruger M."/>
            <person name="Pelin A."/>
            <person name="Brachmann A."/>
            <person name="Corradi N."/>
        </authorList>
    </citation>
    <scope>NUCLEOTIDE SEQUENCE [LARGE SCALE GENOMIC DNA]</scope>
    <source>
        <strain evidence="2 3">A4</strain>
    </source>
</reference>
<evidence type="ECO:0000313" key="2">
    <source>
        <dbReference type="EMBL" id="PKY52951.1"/>
    </source>
</evidence>
<dbReference type="Proteomes" id="UP000234323">
    <property type="component" value="Unassembled WGS sequence"/>
</dbReference>
<evidence type="ECO:0000259" key="1">
    <source>
        <dbReference type="PROSITE" id="PS50127"/>
    </source>
</evidence>
<dbReference type="PROSITE" id="PS50127">
    <property type="entry name" value="UBC_2"/>
    <property type="match status" value="1"/>
</dbReference>
<dbReference type="PANTHER" id="PTHR24068">
    <property type="entry name" value="UBIQUITIN-CONJUGATING ENZYME E2"/>
    <property type="match status" value="1"/>
</dbReference>